<protein>
    <submittedName>
        <fullName evidence="4">Polysaccharide deacetylase</fullName>
    </submittedName>
</protein>
<dbReference type="PANTHER" id="PTHR10587:SF133">
    <property type="entry name" value="CHITIN DEACETYLASE 1-RELATED"/>
    <property type="match status" value="1"/>
</dbReference>
<organism evidence="4 5">
    <name type="scientific">Microseira wollei NIES-4236</name>
    <dbReference type="NCBI Taxonomy" id="2530354"/>
    <lineage>
        <taxon>Bacteria</taxon>
        <taxon>Bacillati</taxon>
        <taxon>Cyanobacteriota</taxon>
        <taxon>Cyanophyceae</taxon>
        <taxon>Oscillatoriophycideae</taxon>
        <taxon>Aerosakkonematales</taxon>
        <taxon>Aerosakkonemataceae</taxon>
        <taxon>Microseira</taxon>
    </lineage>
</organism>
<evidence type="ECO:0000313" key="4">
    <source>
        <dbReference type="EMBL" id="GET38508.1"/>
    </source>
</evidence>
<dbReference type="GO" id="GO:0016020">
    <property type="term" value="C:membrane"/>
    <property type="evidence" value="ECO:0007669"/>
    <property type="project" value="TreeGrafter"/>
</dbReference>
<keyword evidence="1" id="KW-0479">Metal-binding</keyword>
<dbReference type="EMBL" id="BLAY01000046">
    <property type="protein sequence ID" value="GET38508.1"/>
    <property type="molecule type" value="Genomic_DNA"/>
</dbReference>
<evidence type="ECO:0000313" key="5">
    <source>
        <dbReference type="Proteomes" id="UP001050975"/>
    </source>
</evidence>
<dbReference type="Proteomes" id="UP001050975">
    <property type="component" value="Unassembled WGS sequence"/>
</dbReference>
<gene>
    <name evidence="4" type="ORF">MiSe_32660</name>
</gene>
<dbReference type="PROSITE" id="PS51677">
    <property type="entry name" value="NODB"/>
    <property type="match status" value="1"/>
</dbReference>
<evidence type="ECO:0000256" key="1">
    <source>
        <dbReference type="ARBA" id="ARBA00022723"/>
    </source>
</evidence>
<evidence type="ECO:0000256" key="2">
    <source>
        <dbReference type="ARBA" id="ARBA00022801"/>
    </source>
</evidence>
<dbReference type="InterPro" id="IPR050248">
    <property type="entry name" value="Polysacc_deacetylase_ArnD"/>
</dbReference>
<accession>A0AAV3X8K8</accession>
<keyword evidence="2" id="KW-0378">Hydrolase</keyword>
<dbReference type="AlphaFoldDB" id="A0AAV3X8K8"/>
<dbReference type="GO" id="GO:0016810">
    <property type="term" value="F:hydrolase activity, acting on carbon-nitrogen (but not peptide) bonds"/>
    <property type="evidence" value="ECO:0007669"/>
    <property type="project" value="InterPro"/>
</dbReference>
<dbReference type="RefSeq" id="WP_226582190.1">
    <property type="nucleotide sequence ID" value="NZ_BLAY01000046.1"/>
</dbReference>
<name>A0AAV3X8K8_9CYAN</name>
<dbReference type="InterPro" id="IPR002509">
    <property type="entry name" value="NODB_dom"/>
</dbReference>
<evidence type="ECO:0000259" key="3">
    <source>
        <dbReference type="PROSITE" id="PS51677"/>
    </source>
</evidence>
<reference evidence="4" key="1">
    <citation type="submission" date="2019-10" db="EMBL/GenBank/DDBJ databases">
        <title>Draft genome sequece of Microseira wollei NIES-4236.</title>
        <authorList>
            <person name="Yamaguchi H."/>
            <person name="Suzuki S."/>
            <person name="Kawachi M."/>
        </authorList>
    </citation>
    <scope>NUCLEOTIDE SEQUENCE</scope>
    <source>
        <strain evidence="4">NIES-4236</strain>
    </source>
</reference>
<dbReference type="CDD" id="cd10917">
    <property type="entry name" value="CE4_NodB_like_6s_7s"/>
    <property type="match status" value="1"/>
</dbReference>
<sequence>MENRSTFFWYPRFVTTAISVTGLLGISLLLPSRLADPKLPNLPQQAEKEAVTAPIFAPPLQFQRKIVTQVQLGGKQKAIALTFDDGPWPDTTFQVLNILRQNNIKATFFWIGRNLKQYPDIGRQVVAEGHAIGNHTWHHWYFHMNSATAAAEIENTSKLIYQTTGVQTFLFRPPGGFMHNGLVAYARSKNYGIMMWNSEPGEFRPRNTAAAYVKNVLKQATPGGIVLLHDVHPKTVLALPQIIAGLRQRGYRFVTVPQLLEMQAKVPKSKPKVEQVSK</sequence>
<comment type="caution">
    <text evidence="4">The sequence shown here is derived from an EMBL/GenBank/DDBJ whole genome shotgun (WGS) entry which is preliminary data.</text>
</comment>
<dbReference type="SUPFAM" id="SSF88713">
    <property type="entry name" value="Glycoside hydrolase/deacetylase"/>
    <property type="match status" value="1"/>
</dbReference>
<dbReference type="Pfam" id="PF01522">
    <property type="entry name" value="Polysacc_deac_1"/>
    <property type="match status" value="1"/>
</dbReference>
<dbReference type="GO" id="GO:0005975">
    <property type="term" value="P:carbohydrate metabolic process"/>
    <property type="evidence" value="ECO:0007669"/>
    <property type="project" value="InterPro"/>
</dbReference>
<dbReference type="InterPro" id="IPR011330">
    <property type="entry name" value="Glyco_hydro/deAcase_b/a-brl"/>
</dbReference>
<dbReference type="GO" id="GO:0046872">
    <property type="term" value="F:metal ion binding"/>
    <property type="evidence" value="ECO:0007669"/>
    <property type="project" value="UniProtKB-KW"/>
</dbReference>
<feature type="domain" description="NodB homology" evidence="3">
    <location>
        <begin position="77"/>
        <end position="254"/>
    </location>
</feature>
<dbReference type="Gene3D" id="3.20.20.370">
    <property type="entry name" value="Glycoside hydrolase/deacetylase"/>
    <property type="match status" value="1"/>
</dbReference>
<dbReference type="PANTHER" id="PTHR10587">
    <property type="entry name" value="GLYCOSYL TRANSFERASE-RELATED"/>
    <property type="match status" value="1"/>
</dbReference>
<proteinExistence type="predicted"/>
<keyword evidence="5" id="KW-1185">Reference proteome</keyword>